<keyword evidence="2" id="KW-1185">Reference proteome</keyword>
<sequence>MRDGNLFYSLGSPSTSITDEELRSAIFGFLDSRGDRNDVLILPPDFTRFHSRSGVIVQHISEYYNFTPSSSSPSESGIVSSPSIEIIPALGTHAPMSHDQIEKMFGRSLATADPSPFVVHNWREDVVTIGHAPAEMVSKATHGMVCEPWPAQINKKVWERRLDIHDEKKGPPPLVISVGQVVPHEVLVCTSSYSTLQTLGLSMLLAYREWLTSTRLVYELTIILHDQLISLF</sequence>
<dbReference type="InterPro" id="IPR048068">
    <property type="entry name" value="LarA-like"/>
</dbReference>
<dbReference type="Gene3D" id="3.40.50.11440">
    <property type="match status" value="1"/>
</dbReference>
<name>K0SKD9_THAOC</name>
<evidence type="ECO:0000313" key="1">
    <source>
        <dbReference type="EMBL" id="EJK66708.1"/>
    </source>
</evidence>
<dbReference type="EMBL" id="AGNL01014443">
    <property type="protein sequence ID" value="EJK66708.1"/>
    <property type="molecule type" value="Genomic_DNA"/>
</dbReference>
<accession>K0SKD9</accession>
<evidence type="ECO:0000313" key="2">
    <source>
        <dbReference type="Proteomes" id="UP000266841"/>
    </source>
</evidence>
<comment type="caution">
    <text evidence="1">The sequence shown here is derived from an EMBL/GenBank/DDBJ whole genome shotgun (WGS) entry which is preliminary data.</text>
</comment>
<organism evidence="1 2">
    <name type="scientific">Thalassiosira oceanica</name>
    <name type="common">Marine diatom</name>
    <dbReference type="NCBI Taxonomy" id="159749"/>
    <lineage>
        <taxon>Eukaryota</taxon>
        <taxon>Sar</taxon>
        <taxon>Stramenopiles</taxon>
        <taxon>Ochrophyta</taxon>
        <taxon>Bacillariophyta</taxon>
        <taxon>Coscinodiscophyceae</taxon>
        <taxon>Thalassiosirophycidae</taxon>
        <taxon>Thalassiosirales</taxon>
        <taxon>Thalassiosiraceae</taxon>
        <taxon>Thalassiosira</taxon>
    </lineage>
</organism>
<proteinExistence type="predicted"/>
<gene>
    <name evidence="1" type="ORF">THAOC_12344</name>
</gene>
<evidence type="ECO:0008006" key="3">
    <source>
        <dbReference type="Google" id="ProtNLM"/>
    </source>
</evidence>
<reference evidence="1 2" key="1">
    <citation type="journal article" date="2012" name="Genome Biol.">
        <title>Genome and low-iron response of an oceanic diatom adapted to chronic iron limitation.</title>
        <authorList>
            <person name="Lommer M."/>
            <person name="Specht M."/>
            <person name="Roy A.S."/>
            <person name="Kraemer L."/>
            <person name="Andreson R."/>
            <person name="Gutowska M.A."/>
            <person name="Wolf J."/>
            <person name="Bergner S.V."/>
            <person name="Schilhabel M.B."/>
            <person name="Klostermeier U.C."/>
            <person name="Beiko R.G."/>
            <person name="Rosenstiel P."/>
            <person name="Hippler M."/>
            <person name="Laroche J."/>
        </authorList>
    </citation>
    <scope>NUCLEOTIDE SEQUENCE [LARGE SCALE GENOMIC DNA]</scope>
    <source>
        <strain evidence="1 2">CCMP1005</strain>
    </source>
</reference>
<dbReference type="PANTHER" id="PTHR33171:SF17">
    <property type="entry name" value="LARA-LIKE N-TERMINAL DOMAIN-CONTAINING PROTEIN"/>
    <property type="match status" value="1"/>
</dbReference>
<dbReference type="PANTHER" id="PTHR33171">
    <property type="entry name" value="LAR_N DOMAIN-CONTAINING PROTEIN"/>
    <property type="match status" value="1"/>
</dbReference>
<protein>
    <recommendedName>
        <fullName evidence="3">LarA-like N-terminal domain-containing protein</fullName>
    </recommendedName>
</protein>
<dbReference type="eggNOG" id="ENOG502QWF9">
    <property type="taxonomic scope" value="Eukaryota"/>
</dbReference>
<dbReference type="Proteomes" id="UP000266841">
    <property type="component" value="Unassembled WGS sequence"/>
</dbReference>
<dbReference type="OrthoDB" id="190718at2759"/>
<dbReference type="AlphaFoldDB" id="K0SKD9"/>